<dbReference type="RefSeq" id="WP_134020801.1">
    <property type="nucleotide sequence ID" value="NZ_SOEC01000026.1"/>
</dbReference>
<evidence type="ECO:0000313" key="2">
    <source>
        <dbReference type="Proteomes" id="UP000294489"/>
    </source>
</evidence>
<accession>A0A4R8FBD1</accession>
<sequence length="137" mass="16163">MTDPIIKHEQLMQEKQRISQEIEKLEKDDEYQKALLFKNDIEEILKLHKKTKEDLLQLFSQPSATKASKTARRKAGRTFPLKRYTNPYTGEEIIARSLKKPELQRWKAEYNEAEVKSWAKVIEDTDQEPSTSGERAW</sequence>
<organism evidence="1 2">
    <name type="scientific">Modicisalibacter xianhensis</name>
    <dbReference type="NCBI Taxonomy" id="442341"/>
    <lineage>
        <taxon>Bacteria</taxon>
        <taxon>Pseudomonadati</taxon>
        <taxon>Pseudomonadota</taxon>
        <taxon>Gammaproteobacteria</taxon>
        <taxon>Oceanospirillales</taxon>
        <taxon>Halomonadaceae</taxon>
        <taxon>Modicisalibacter</taxon>
    </lineage>
</organism>
<protein>
    <recommendedName>
        <fullName evidence="3">H-NS histone family protein</fullName>
    </recommendedName>
</protein>
<reference evidence="1 2" key="1">
    <citation type="submission" date="2019-03" db="EMBL/GenBank/DDBJ databases">
        <title>Freshwater and sediment microbial communities from various areas in North America, analyzing microbe dynamics in response to fracking.</title>
        <authorList>
            <person name="Lamendella R."/>
        </authorList>
    </citation>
    <scope>NUCLEOTIDE SEQUENCE [LARGE SCALE GENOMIC DNA]</scope>
    <source>
        <strain evidence="1 2">6_TX</strain>
    </source>
</reference>
<evidence type="ECO:0008006" key="3">
    <source>
        <dbReference type="Google" id="ProtNLM"/>
    </source>
</evidence>
<evidence type="ECO:0000313" key="1">
    <source>
        <dbReference type="EMBL" id="TDX22946.1"/>
    </source>
</evidence>
<name>A0A4R8FBD1_9GAMM</name>
<dbReference type="EMBL" id="SOEC01000026">
    <property type="protein sequence ID" value="TDX22946.1"/>
    <property type="molecule type" value="Genomic_DNA"/>
</dbReference>
<proteinExistence type="predicted"/>
<gene>
    <name evidence="1" type="ORF">DFO67_12616</name>
</gene>
<dbReference type="AlphaFoldDB" id="A0A4R8FBD1"/>
<dbReference type="Proteomes" id="UP000294489">
    <property type="component" value="Unassembled WGS sequence"/>
</dbReference>
<comment type="caution">
    <text evidence="1">The sequence shown here is derived from an EMBL/GenBank/DDBJ whole genome shotgun (WGS) entry which is preliminary data.</text>
</comment>